<name>A0A2N0HK15_9SPHN</name>
<organism evidence="1 2">
    <name type="scientific">Novosphingobium kunmingense</name>
    <dbReference type="NCBI Taxonomy" id="1211806"/>
    <lineage>
        <taxon>Bacteria</taxon>
        <taxon>Pseudomonadati</taxon>
        <taxon>Pseudomonadota</taxon>
        <taxon>Alphaproteobacteria</taxon>
        <taxon>Sphingomonadales</taxon>
        <taxon>Sphingomonadaceae</taxon>
        <taxon>Novosphingobium</taxon>
    </lineage>
</organism>
<evidence type="ECO:0000313" key="1">
    <source>
        <dbReference type="EMBL" id="PKB19291.1"/>
    </source>
</evidence>
<dbReference type="GO" id="GO:0006487">
    <property type="term" value="P:protein N-linked glycosylation"/>
    <property type="evidence" value="ECO:0007669"/>
    <property type="project" value="TreeGrafter"/>
</dbReference>
<protein>
    <recommendedName>
        <fullName evidence="3">Nodulation protein Z</fullName>
    </recommendedName>
</protein>
<dbReference type="PANTHER" id="PTHR13132">
    <property type="entry name" value="ALPHA- 1,6 -FUCOSYLTRANSFERASE"/>
    <property type="match status" value="1"/>
</dbReference>
<accession>A0A2N0HK15</accession>
<evidence type="ECO:0008006" key="3">
    <source>
        <dbReference type="Google" id="ProtNLM"/>
    </source>
</evidence>
<dbReference type="AlphaFoldDB" id="A0A2N0HK15"/>
<dbReference type="Proteomes" id="UP000232587">
    <property type="component" value="Unassembled WGS sequence"/>
</dbReference>
<keyword evidence="2" id="KW-1185">Reference proteome</keyword>
<dbReference type="Gene3D" id="3.40.50.11350">
    <property type="match status" value="1"/>
</dbReference>
<dbReference type="RefSeq" id="WP_100866780.1">
    <property type="nucleotide sequence ID" value="NZ_PHUF01000003.1"/>
</dbReference>
<sequence length="339" mass="36441">MTVPPTDADLVQAVAARLDRLVAEAPRTVVFLPYPCGLGGQISGRVHTLLLALALDRRPVFLRSDDPPYAQTFAGEPAPAPVGTVVPARLDAAQDDSVVCYDAARALPFDDALLLPLVSAKLAVAVPDRLALEGAALAWLRPTLAMATFCESERERLGVGGHCLGVHLRRGDKAVETAFVPAAELNRHIARIQEDWPFEALFLASDSPDAAAEIECPPGVALIFDRDEQRFNNANHKMLVDNPALAEQETRSAYKNIALLSACGGIVGQDNAHFATLAAGAIRARGVPPSRIALIDGRVAERASPAVSALFAVKKRLRALARRLLPHWTMEARMKRRKG</sequence>
<gene>
    <name evidence="1" type="ORF">B0I00_1522</name>
</gene>
<evidence type="ECO:0000313" key="2">
    <source>
        <dbReference type="Proteomes" id="UP000232587"/>
    </source>
</evidence>
<reference evidence="1 2" key="1">
    <citation type="submission" date="2017-11" db="EMBL/GenBank/DDBJ databases">
        <title>Genomic Encyclopedia of Type Strains, Phase III (KMG-III): the genomes of soil and plant-associated and newly described type strains.</title>
        <authorList>
            <person name="Whitman W."/>
        </authorList>
    </citation>
    <scope>NUCLEOTIDE SEQUENCE [LARGE SCALE GENOMIC DNA]</scope>
    <source>
        <strain evidence="1 2">CGMCC 1.12274</strain>
    </source>
</reference>
<dbReference type="PANTHER" id="PTHR13132:SF29">
    <property type="entry name" value="ALPHA-(1,6)-FUCOSYLTRANSFERASE"/>
    <property type="match status" value="1"/>
</dbReference>
<dbReference type="OrthoDB" id="1421572at2"/>
<dbReference type="EMBL" id="PHUF01000003">
    <property type="protein sequence ID" value="PKB19291.1"/>
    <property type="molecule type" value="Genomic_DNA"/>
</dbReference>
<comment type="caution">
    <text evidence="1">The sequence shown here is derived from an EMBL/GenBank/DDBJ whole genome shotgun (WGS) entry which is preliminary data.</text>
</comment>
<proteinExistence type="predicted"/>
<dbReference type="GO" id="GO:0046921">
    <property type="term" value="F:alpha-(1-&gt;6)-fucosyltransferase activity"/>
    <property type="evidence" value="ECO:0007669"/>
    <property type="project" value="TreeGrafter"/>
</dbReference>